<accession>A0A2K3M2W5</accession>
<evidence type="ECO:0000256" key="1">
    <source>
        <dbReference type="SAM" id="MobiDB-lite"/>
    </source>
</evidence>
<organism evidence="2 3">
    <name type="scientific">Trifolium pratense</name>
    <name type="common">Red clover</name>
    <dbReference type="NCBI Taxonomy" id="57577"/>
    <lineage>
        <taxon>Eukaryota</taxon>
        <taxon>Viridiplantae</taxon>
        <taxon>Streptophyta</taxon>
        <taxon>Embryophyta</taxon>
        <taxon>Tracheophyta</taxon>
        <taxon>Spermatophyta</taxon>
        <taxon>Magnoliopsida</taxon>
        <taxon>eudicotyledons</taxon>
        <taxon>Gunneridae</taxon>
        <taxon>Pentapetalae</taxon>
        <taxon>rosids</taxon>
        <taxon>fabids</taxon>
        <taxon>Fabales</taxon>
        <taxon>Fabaceae</taxon>
        <taxon>Papilionoideae</taxon>
        <taxon>50 kb inversion clade</taxon>
        <taxon>NPAAA clade</taxon>
        <taxon>Hologalegina</taxon>
        <taxon>IRL clade</taxon>
        <taxon>Trifolieae</taxon>
        <taxon>Trifolium</taxon>
    </lineage>
</organism>
<feature type="region of interest" description="Disordered" evidence="1">
    <location>
        <begin position="26"/>
        <end position="95"/>
    </location>
</feature>
<evidence type="ECO:0000313" key="2">
    <source>
        <dbReference type="EMBL" id="PNX85128.1"/>
    </source>
</evidence>
<reference evidence="2 3" key="2">
    <citation type="journal article" date="2017" name="Front. Plant Sci.">
        <title>Gene Classification and Mining of Molecular Markers Useful in Red Clover (Trifolium pratense) Breeding.</title>
        <authorList>
            <person name="Istvanek J."/>
            <person name="Dluhosova J."/>
            <person name="Dluhos P."/>
            <person name="Patkova L."/>
            <person name="Nedelnik J."/>
            <person name="Repkova J."/>
        </authorList>
    </citation>
    <scope>NUCLEOTIDE SEQUENCE [LARGE SCALE GENOMIC DNA]</scope>
    <source>
        <strain evidence="3">cv. Tatra</strain>
        <tissue evidence="2">Young leaves</tissue>
    </source>
</reference>
<comment type="caution">
    <text evidence="2">The sequence shown here is derived from an EMBL/GenBank/DDBJ whole genome shotgun (WGS) entry which is preliminary data.</text>
</comment>
<evidence type="ECO:0000313" key="3">
    <source>
        <dbReference type="Proteomes" id="UP000236291"/>
    </source>
</evidence>
<name>A0A2K3M2W5_TRIPR</name>
<proteinExistence type="predicted"/>
<feature type="non-terminal residue" evidence="2">
    <location>
        <position position="95"/>
    </location>
</feature>
<gene>
    <name evidence="2" type="ORF">L195_g041194</name>
</gene>
<dbReference type="Proteomes" id="UP000236291">
    <property type="component" value="Unassembled WGS sequence"/>
</dbReference>
<protein>
    <submittedName>
        <fullName evidence="2">Uncharacterized protein</fullName>
    </submittedName>
</protein>
<dbReference type="AlphaFoldDB" id="A0A2K3M2W5"/>
<dbReference type="EMBL" id="ASHM01048043">
    <property type="protein sequence ID" value="PNX85128.1"/>
    <property type="molecule type" value="Genomic_DNA"/>
</dbReference>
<feature type="compositionally biased region" description="Polar residues" evidence="1">
    <location>
        <begin position="65"/>
        <end position="83"/>
    </location>
</feature>
<reference evidence="2 3" key="1">
    <citation type="journal article" date="2014" name="Am. J. Bot.">
        <title>Genome assembly and annotation for red clover (Trifolium pratense; Fabaceae).</title>
        <authorList>
            <person name="Istvanek J."/>
            <person name="Jaros M."/>
            <person name="Krenek A."/>
            <person name="Repkova J."/>
        </authorList>
    </citation>
    <scope>NUCLEOTIDE SEQUENCE [LARGE SCALE GENOMIC DNA]</scope>
    <source>
        <strain evidence="3">cv. Tatra</strain>
        <tissue evidence="2">Young leaves</tissue>
    </source>
</reference>
<sequence>MALPLKLCSFVFDVYNVTFSGRMDPKSVKVSPGSSIRRMDSKSPKVLPRKRKANHVGQSPKEIPTNVSPATPTENGDGTSIWDNNFPFGDFIDKH</sequence>